<dbReference type="AlphaFoldDB" id="I1BLF0"/>
<evidence type="ECO:0000256" key="2">
    <source>
        <dbReference type="SAM" id="MobiDB-lite"/>
    </source>
</evidence>
<feature type="coiled-coil region" evidence="1">
    <location>
        <begin position="81"/>
        <end position="122"/>
    </location>
</feature>
<sequence length="147" mass="16712">MSDRVIQFNPAPANTRGSNSVGQPIAVPLRVVVPELASSDAIPDSFAYPRPGFPPMTHVQKRMRQAEDMETDEASLSFSIYMEIRKENYDLKEMLRKEQEEKLALQMAYRKLKEAYDELEAESGKGAKPIATAVKVRTLKFNIKQMY</sequence>
<name>I1BLF0_RHIO9</name>
<gene>
    <name evidence="3" type="ORF">RO3G_01734</name>
</gene>
<keyword evidence="1" id="KW-0175">Coiled coil</keyword>
<dbReference type="GeneID" id="93608706"/>
<reference evidence="3 4" key="1">
    <citation type="journal article" date="2009" name="PLoS Genet.">
        <title>Genomic analysis of the basal lineage fungus Rhizopus oryzae reveals a whole-genome duplication.</title>
        <authorList>
            <person name="Ma L.-J."/>
            <person name="Ibrahim A.S."/>
            <person name="Skory C."/>
            <person name="Grabherr M.G."/>
            <person name="Burger G."/>
            <person name="Butler M."/>
            <person name="Elias M."/>
            <person name="Idnurm A."/>
            <person name="Lang B.F."/>
            <person name="Sone T."/>
            <person name="Abe A."/>
            <person name="Calvo S.E."/>
            <person name="Corrochano L.M."/>
            <person name="Engels R."/>
            <person name="Fu J."/>
            <person name="Hansberg W."/>
            <person name="Kim J.-M."/>
            <person name="Kodira C.D."/>
            <person name="Koehrsen M.J."/>
            <person name="Liu B."/>
            <person name="Miranda-Saavedra D."/>
            <person name="O'Leary S."/>
            <person name="Ortiz-Castellanos L."/>
            <person name="Poulter R."/>
            <person name="Rodriguez-Romero J."/>
            <person name="Ruiz-Herrera J."/>
            <person name="Shen Y.-Q."/>
            <person name="Zeng Q."/>
            <person name="Galagan J."/>
            <person name="Birren B.W."/>
            <person name="Cuomo C.A."/>
            <person name="Wickes B.L."/>
        </authorList>
    </citation>
    <scope>NUCLEOTIDE SEQUENCE [LARGE SCALE GENOMIC DNA]</scope>
    <source>
        <strain evidence="4">RA 99-880 / ATCC MYA-4621 / FGSC 9543 / NRRL 43880</strain>
    </source>
</reference>
<keyword evidence="4" id="KW-1185">Reference proteome</keyword>
<evidence type="ECO:0000313" key="4">
    <source>
        <dbReference type="Proteomes" id="UP000009138"/>
    </source>
</evidence>
<proteinExistence type="predicted"/>
<protein>
    <submittedName>
        <fullName evidence="3">Uncharacterized protein</fullName>
    </submittedName>
</protein>
<evidence type="ECO:0000256" key="1">
    <source>
        <dbReference type="SAM" id="Coils"/>
    </source>
</evidence>
<dbReference type="EMBL" id="CH476732">
    <property type="protein sequence ID" value="EIE77030.1"/>
    <property type="molecule type" value="Genomic_DNA"/>
</dbReference>
<dbReference type="Proteomes" id="UP000009138">
    <property type="component" value="Unassembled WGS sequence"/>
</dbReference>
<accession>I1BLF0</accession>
<dbReference type="OrthoDB" id="2293403at2759"/>
<dbReference type="VEuPathDB" id="FungiDB:RO3G_01734"/>
<dbReference type="InParanoid" id="I1BLF0"/>
<evidence type="ECO:0000313" key="3">
    <source>
        <dbReference type="EMBL" id="EIE77030.1"/>
    </source>
</evidence>
<dbReference type="RefSeq" id="XP_067512426.1">
    <property type="nucleotide sequence ID" value="XM_067656325.1"/>
</dbReference>
<feature type="region of interest" description="Disordered" evidence="2">
    <location>
        <begin position="1"/>
        <end position="21"/>
    </location>
</feature>
<organism evidence="3 4">
    <name type="scientific">Rhizopus delemar (strain RA 99-880 / ATCC MYA-4621 / FGSC 9543 / NRRL 43880)</name>
    <name type="common">Mucormycosis agent</name>
    <name type="synonym">Rhizopus arrhizus var. delemar</name>
    <dbReference type="NCBI Taxonomy" id="246409"/>
    <lineage>
        <taxon>Eukaryota</taxon>
        <taxon>Fungi</taxon>
        <taxon>Fungi incertae sedis</taxon>
        <taxon>Mucoromycota</taxon>
        <taxon>Mucoromycotina</taxon>
        <taxon>Mucoromycetes</taxon>
        <taxon>Mucorales</taxon>
        <taxon>Mucorineae</taxon>
        <taxon>Rhizopodaceae</taxon>
        <taxon>Rhizopus</taxon>
    </lineage>
</organism>